<feature type="domain" description="YhcG PDDEXK nuclease" evidence="1">
    <location>
        <begin position="180"/>
        <end position="331"/>
    </location>
</feature>
<name>A0A9P3U1J3_CLODI</name>
<feature type="domain" description="YhcG N-terminal" evidence="2">
    <location>
        <begin position="22"/>
        <end position="158"/>
    </location>
</feature>
<sequence>MNKEKNSLQNINIEKNNNSFEEIVMIVENAKDRAYRKVNEELILMYQEVGKYISEKTKEASYGSGFVDNVAEFFSINYPDLKGFNRRGLYRMKQFYELYKDDEKVSTLLTQLSWSNHLKIMSGAKSREEREFYINLAIKENLTHRELVRQMDSGYYERCMLSNEGNMPAIQRAKQETHNLFMDSYVLEFLDAPKIGNERDFQKSILENLKNFVLEIGKDFSFIGNEYRVQVGNHDYYIDLLFYHRGLSCLVAFELKIGEFKPEYVGKMNLYLEALDREVKKQAENPSVGVILCASKDDEVVEFALSRSLSPTMVSEYRLKLIDKELLQRKLKEYTGIAEQEIERHDEK</sequence>
<evidence type="ECO:0000313" key="4">
    <source>
        <dbReference type="Proteomes" id="UP000879542"/>
    </source>
</evidence>
<proteinExistence type="predicted"/>
<accession>A0A9P3U1J3</accession>
<dbReference type="EMBL" id="DAEQIJ010000012">
    <property type="protein sequence ID" value="HBH2620800.1"/>
    <property type="molecule type" value="Genomic_DNA"/>
</dbReference>
<organism evidence="3 4">
    <name type="scientific">Clostridioides difficile</name>
    <name type="common">Peptoclostridium difficile</name>
    <dbReference type="NCBI Taxonomy" id="1496"/>
    <lineage>
        <taxon>Bacteria</taxon>
        <taxon>Bacillati</taxon>
        <taxon>Bacillota</taxon>
        <taxon>Clostridia</taxon>
        <taxon>Peptostreptococcales</taxon>
        <taxon>Peptostreptococcaceae</taxon>
        <taxon>Clostridioides</taxon>
    </lineage>
</organism>
<evidence type="ECO:0000259" key="1">
    <source>
        <dbReference type="Pfam" id="PF06250"/>
    </source>
</evidence>
<dbReference type="InterPro" id="IPR041527">
    <property type="entry name" value="YhcG_N"/>
</dbReference>
<evidence type="ECO:0000313" key="3">
    <source>
        <dbReference type="EMBL" id="HBH2620800.1"/>
    </source>
</evidence>
<dbReference type="PANTHER" id="PTHR30547">
    <property type="entry name" value="UNCHARACTERIZED PROTEIN YHCG-RELATED"/>
    <property type="match status" value="1"/>
</dbReference>
<comment type="caution">
    <text evidence="3">The sequence shown here is derived from an EMBL/GenBank/DDBJ whole genome shotgun (WGS) entry which is preliminary data.</text>
</comment>
<dbReference type="Pfam" id="PF17761">
    <property type="entry name" value="DUF1016_N"/>
    <property type="match status" value="1"/>
</dbReference>
<gene>
    <name evidence="3" type="ORF">KRQ00_002579</name>
</gene>
<dbReference type="Proteomes" id="UP000879542">
    <property type="component" value="Unassembled WGS sequence"/>
</dbReference>
<reference evidence="3" key="2">
    <citation type="submission" date="2021-06" db="EMBL/GenBank/DDBJ databases">
        <authorList>
            <consortium name="NCBI Pathogen Detection Project"/>
        </authorList>
    </citation>
    <scope>NUCLEOTIDE SEQUENCE</scope>
    <source>
        <strain evidence="3">Clostridioides</strain>
    </source>
</reference>
<evidence type="ECO:0000259" key="2">
    <source>
        <dbReference type="Pfam" id="PF17761"/>
    </source>
</evidence>
<dbReference type="InterPro" id="IPR009362">
    <property type="entry name" value="YhcG_C"/>
</dbReference>
<dbReference type="InterPro" id="IPR053148">
    <property type="entry name" value="PD-DEXK-like_domain"/>
</dbReference>
<dbReference type="InterPro" id="IPR011856">
    <property type="entry name" value="tRNA_endonuc-like_dom_sf"/>
</dbReference>
<dbReference type="RefSeq" id="WP_003426117.1">
    <property type="nucleotide sequence ID" value="NZ_AP025558.1"/>
</dbReference>
<dbReference type="AlphaFoldDB" id="A0A9P3U1J3"/>
<dbReference type="PANTHER" id="PTHR30547:SF5">
    <property type="entry name" value="NUCLEASE YHCG-RELATED"/>
    <property type="match status" value="1"/>
</dbReference>
<dbReference type="Pfam" id="PF06250">
    <property type="entry name" value="YhcG_C"/>
    <property type="match status" value="1"/>
</dbReference>
<protein>
    <submittedName>
        <fullName evidence="3">DUF1016 family protein</fullName>
    </submittedName>
</protein>
<dbReference type="Gene3D" id="3.40.1350.10">
    <property type="match status" value="1"/>
</dbReference>
<reference evidence="3" key="1">
    <citation type="journal article" date="2018" name="Genome Biol.">
        <title>SKESA: strategic k-mer extension for scrupulous assemblies.</title>
        <authorList>
            <person name="Souvorov A."/>
            <person name="Agarwala R."/>
            <person name="Lipman D.J."/>
        </authorList>
    </citation>
    <scope>NUCLEOTIDE SEQUENCE</scope>
    <source>
        <strain evidence="3">Clostridioides</strain>
    </source>
</reference>
<dbReference type="KEGG" id="pdf:CD630DERM_18600"/>
<dbReference type="GO" id="GO:0003676">
    <property type="term" value="F:nucleic acid binding"/>
    <property type="evidence" value="ECO:0007669"/>
    <property type="project" value="InterPro"/>
</dbReference>